<name>A0A3N9U9U9_9VIBR</name>
<keyword evidence="5" id="KW-1185">Reference proteome</keyword>
<dbReference type="AlphaFoldDB" id="A0A3N9U9U9"/>
<organism evidence="4 5">
    <name type="scientific">Vibrio viridaestus</name>
    <dbReference type="NCBI Taxonomy" id="2487322"/>
    <lineage>
        <taxon>Bacteria</taxon>
        <taxon>Pseudomonadati</taxon>
        <taxon>Pseudomonadota</taxon>
        <taxon>Gammaproteobacteria</taxon>
        <taxon>Vibrionales</taxon>
        <taxon>Vibrionaceae</taxon>
        <taxon>Vibrio</taxon>
    </lineage>
</organism>
<dbReference type="Proteomes" id="UP000281112">
    <property type="component" value="Unassembled WGS sequence"/>
</dbReference>
<reference evidence="4 5" key="1">
    <citation type="submission" date="2018-11" db="EMBL/GenBank/DDBJ databases">
        <title>Vibrio LJC006 sp. nov., isolated from seawater during the bloom of the enteromorpha.</title>
        <authorList>
            <person name="Liang J."/>
        </authorList>
    </citation>
    <scope>NUCLEOTIDE SEQUENCE [LARGE SCALE GENOMIC DNA]</scope>
    <source>
        <strain evidence="4 5">LJC006</strain>
    </source>
</reference>
<proteinExistence type="inferred from homology"/>
<dbReference type="InterPro" id="IPR007335">
    <property type="entry name" value="DUF413"/>
</dbReference>
<dbReference type="RefSeq" id="WP_124935709.1">
    <property type="nucleotide sequence ID" value="NZ_RJVQ01000001.1"/>
</dbReference>
<accession>A0A3N9U9U9</accession>
<feature type="region of interest" description="Disordered" evidence="3">
    <location>
        <begin position="94"/>
        <end position="120"/>
    </location>
</feature>
<dbReference type="EMBL" id="RJVQ01000001">
    <property type="protein sequence ID" value="RQW65056.1"/>
    <property type="molecule type" value="Genomic_DNA"/>
</dbReference>
<evidence type="ECO:0000256" key="3">
    <source>
        <dbReference type="SAM" id="MobiDB-lite"/>
    </source>
</evidence>
<evidence type="ECO:0000313" key="4">
    <source>
        <dbReference type="EMBL" id="RQW65056.1"/>
    </source>
</evidence>
<evidence type="ECO:0000256" key="1">
    <source>
        <dbReference type="ARBA" id="ARBA00093464"/>
    </source>
</evidence>
<comment type="similarity">
    <text evidence="1">Belongs to the MaoP family.</text>
</comment>
<dbReference type="Pfam" id="PF04219">
    <property type="entry name" value="DUF413"/>
    <property type="match status" value="1"/>
</dbReference>
<evidence type="ECO:0000313" key="5">
    <source>
        <dbReference type="Proteomes" id="UP000281112"/>
    </source>
</evidence>
<protein>
    <recommendedName>
        <fullName evidence="2">Macrodomain Ori protein</fullName>
    </recommendedName>
</protein>
<feature type="compositionally biased region" description="Acidic residues" evidence="3">
    <location>
        <begin position="105"/>
        <end position="120"/>
    </location>
</feature>
<evidence type="ECO:0000256" key="2">
    <source>
        <dbReference type="ARBA" id="ARBA00093628"/>
    </source>
</evidence>
<dbReference type="OrthoDB" id="6400110at2"/>
<comment type="caution">
    <text evidence="4">The sequence shown here is derived from an EMBL/GenBank/DDBJ whole genome shotgun (WGS) entry which is preliminary data.</text>
</comment>
<sequence>MSQVEFRPGQKRFYDTKKFPRGFAKSGDFTIAEEDLLTRFGDTMLRLETGDLSPSNQEEAGFMAVMLQEKSAETKLEKVWVKYVQLSRGRKRFHTLNGRSKPDNINDDYVDEDQPLADDD</sequence>
<gene>
    <name evidence="4" type="ORF">EES38_03210</name>
</gene>
<dbReference type="NCBIfam" id="NF008252">
    <property type="entry name" value="PRK11027.1-2"/>
    <property type="match status" value="1"/>
</dbReference>